<evidence type="ECO:0000256" key="7">
    <source>
        <dbReference type="SAM" id="Phobius"/>
    </source>
</evidence>
<organism evidence="8 9">
    <name type="scientific">Penstemon davidsonii</name>
    <dbReference type="NCBI Taxonomy" id="160366"/>
    <lineage>
        <taxon>Eukaryota</taxon>
        <taxon>Viridiplantae</taxon>
        <taxon>Streptophyta</taxon>
        <taxon>Embryophyta</taxon>
        <taxon>Tracheophyta</taxon>
        <taxon>Spermatophyta</taxon>
        <taxon>Magnoliopsida</taxon>
        <taxon>eudicotyledons</taxon>
        <taxon>Gunneridae</taxon>
        <taxon>Pentapetalae</taxon>
        <taxon>asterids</taxon>
        <taxon>lamiids</taxon>
        <taxon>Lamiales</taxon>
        <taxon>Plantaginaceae</taxon>
        <taxon>Cheloneae</taxon>
        <taxon>Penstemon</taxon>
    </lineage>
</organism>
<dbReference type="PANTHER" id="PTHR42893:SF11">
    <property type="entry name" value="PROTEIN DETOXIFICATION 43"/>
    <property type="match status" value="1"/>
</dbReference>
<dbReference type="PANTHER" id="PTHR42893">
    <property type="entry name" value="PROTEIN DETOXIFICATION 44, CHLOROPLASTIC-RELATED"/>
    <property type="match status" value="1"/>
</dbReference>
<feature type="transmembrane region" description="Helical" evidence="7">
    <location>
        <begin position="227"/>
        <end position="246"/>
    </location>
</feature>
<evidence type="ECO:0000256" key="1">
    <source>
        <dbReference type="ARBA" id="ARBA00004141"/>
    </source>
</evidence>
<protein>
    <submittedName>
        <fullName evidence="8">Uncharacterized protein</fullName>
    </submittedName>
</protein>
<name>A0ABR0CJL0_9LAMI</name>
<dbReference type="Proteomes" id="UP001291926">
    <property type="component" value="Unassembled WGS sequence"/>
</dbReference>
<dbReference type="Pfam" id="PF01554">
    <property type="entry name" value="MatE"/>
    <property type="match status" value="1"/>
</dbReference>
<feature type="transmembrane region" description="Helical" evidence="7">
    <location>
        <begin position="267"/>
        <end position="286"/>
    </location>
</feature>
<keyword evidence="9" id="KW-1185">Reference proteome</keyword>
<evidence type="ECO:0000313" key="8">
    <source>
        <dbReference type="EMBL" id="KAK4476378.1"/>
    </source>
</evidence>
<keyword evidence="4 7" id="KW-1133">Transmembrane helix</keyword>
<evidence type="ECO:0000256" key="6">
    <source>
        <dbReference type="SAM" id="MobiDB-lite"/>
    </source>
</evidence>
<comment type="subcellular location">
    <subcellularLocation>
        <location evidence="1">Membrane</location>
        <topology evidence="1">Multi-pass membrane protein</topology>
    </subcellularLocation>
</comment>
<dbReference type="InterPro" id="IPR044644">
    <property type="entry name" value="DinF-like"/>
</dbReference>
<feature type="compositionally biased region" description="Acidic residues" evidence="6">
    <location>
        <begin position="132"/>
        <end position="145"/>
    </location>
</feature>
<feature type="region of interest" description="Disordered" evidence="6">
    <location>
        <begin position="130"/>
        <end position="180"/>
    </location>
</feature>
<sequence length="290" mass="31597">MADHNADILPPTERKSKVPIFVFFNDARSVFKRDEIGMEILSIAFPAALALAADPVASLIDTAFIGHLGPVEIAAVGVAIAIFNQASKVTIFPLVSITTSFVAEEDTAKRISDEQQRKIIINNNVEMKAIVPEDDDDDDDDDDDNLEKGSTTEKTDEEDGLKTTNNCKSPNNEETKNVRRHIPSASTAMALGGILGLLQTLFLILLAKQFLHVMGVKSGSPMLAPALKYLTIRSIGAPAVLLSLAMQGIFRGFKDTKTPLYATGNNFNFLLVNILVLRLHLFEFSVSPEL</sequence>
<dbReference type="NCBIfam" id="TIGR00797">
    <property type="entry name" value="matE"/>
    <property type="match status" value="1"/>
</dbReference>
<accession>A0ABR0CJL0</accession>
<evidence type="ECO:0000256" key="2">
    <source>
        <dbReference type="ARBA" id="ARBA00010199"/>
    </source>
</evidence>
<dbReference type="InterPro" id="IPR002528">
    <property type="entry name" value="MATE_fam"/>
</dbReference>
<evidence type="ECO:0000256" key="5">
    <source>
        <dbReference type="ARBA" id="ARBA00023136"/>
    </source>
</evidence>
<dbReference type="EMBL" id="JAYDYQ010002688">
    <property type="protein sequence ID" value="KAK4476378.1"/>
    <property type="molecule type" value="Genomic_DNA"/>
</dbReference>
<comment type="caution">
    <text evidence="8">The sequence shown here is derived from an EMBL/GenBank/DDBJ whole genome shotgun (WGS) entry which is preliminary data.</text>
</comment>
<comment type="similarity">
    <text evidence="2">Belongs to the multi antimicrobial extrusion (MATE) (TC 2.A.66.1) family.</text>
</comment>
<feature type="transmembrane region" description="Helical" evidence="7">
    <location>
        <begin position="188"/>
        <end position="207"/>
    </location>
</feature>
<evidence type="ECO:0000313" key="9">
    <source>
        <dbReference type="Proteomes" id="UP001291926"/>
    </source>
</evidence>
<keyword evidence="5 7" id="KW-0472">Membrane</keyword>
<proteinExistence type="inferred from homology"/>
<gene>
    <name evidence="8" type="ORF">RD792_015529</name>
</gene>
<keyword evidence="3 7" id="KW-0812">Transmembrane</keyword>
<evidence type="ECO:0000256" key="4">
    <source>
        <dbReference type="ARBA" id="ARBA00022989"/>
    </source>
</evidence>
<evidence type="ECO:0000256" key="3">
    <source>
        <dbReference type="ARBA" id="ARBA00022692"/>
    </source>
</evidence>
<reference evidence="8 9" key="1">
    <citation type="journal article" date="2023" name="bioRxiv">
        <title>Genome report: Whole genome sequence and annotation of Penstemon davidsonii.</title>
        <authorList>
            <person name="Ostevik K.L."/>
            <person name="Alabady M."/>
            <person name="Zhang M."/>
            <person name="Rausher M.D."/>
        </authorList>
    </citation>
    <scope>NUCLEOTIDE SEQUENCE [LARGE SCALE GENOMIC DNA]</scope>
    <source>
        <strain evidence="8">DNT005</strain>
        <tissue evidence="8">Whole leaf</tissue>
    </source>
</reference>